<name>A0A6U9L086_OXYMA</name>
<reference evidence="2" key="1">
    <citation type="submission" date="2021-01" db="EMBL/GenBank/DDBJ databases">
        <authorList>
            <person name="Corre E."/>
            <person name="Pelletier E."/>
            <person name="Niang G."/>
            <person name="Scheremetjew M."/>
            <person name="Finn R."/>
            <person name="Kale V."/>
            <person name="Holt S."/>
            <person name="Cochrane G."/>
            <person name="Meng A."/>
            <person name="Brown T."/>
            <person name="Cohen L."/>
        </authorList>
    </citation>
    <scope>NUCLEOTIDE SEQUENCE</scope>
    <source>
        <strain evidence="2">CCMP1795</strain>
    </source>
</reference>
<evidence type="ECO:0000313" key="1">
    <source>
        <dbReference type="EMBL" id="CAE0618571.1"/>
    </source>
</evidence>
<sequence length="124" mass="13673">MINFIPKAHPSVSLLYGKRSVQRIIVGSRQQEIEIPTAVTSKILDAVDTSASYIGNKYNALPWKDFIEIKIDAHNLIEADVKTALTSLDWFGKVRALYTGQATMTECDVALRTAGGAFKYPVAK</sequence>
<evidence type="ECO:0000313" key="2">
    <source>
        <dbReference type="EMBL" id="CAE0618572.1"/>
    </source>
</evidence>
<dbReference type="EMBL" id="HBIT01008702">
    <property type="protein sequence ID" value="CAE0618571.1"/>
    <property type="molecule type" value="Transcribed_RNA"/>
</dbReference>
<gene>
    <name evidence="1" type="ORF">OMAR00292_LOCUS4447</name>
    <name evidence="2" type="ORF">OMAR00292_LOCUS4448</name>
</gene>
<organism evidence="2">
    <name type="scientific">Oxyrrhis marina</name>
    <name type="common">Dinoflagellate</name>
    <dbReference type="NCBI Taxonomy" id="2969"/>
    <lineage>
        <taxon>Eukaryota</taxon>
        <taxon>Sar</taxon>
        <taxon>Alveolata</taxon>
        <taxon>Dinophyceae</taxon>
        <taxon>Oxyrrhinales</taxon>
        <taxon>Oxyrrhinaceae</taxon>
        <taxon>Oxyrrhis</taxon>
    </lineage>
</organism>
<dbReference type="AlphaFoldDB" id="A0A6U9L086"/>
<protein>
    <submittedName>
        <fullName evidence="2">Uncharacterized protein</fullName>
    </submittedName>
</protein>
<proteinExistence type="predicted"/>
<dbReference type="EMBL" id="HBIT01008703">
    <property type="protein sequence ID" value="CAE0618572.1"/>
    <property type="molecule type" value="Transcribed_RNA"/>
</dbReference>
<accession>A0A6U9L086</accession>